<dbReference type="FunFam" id="3.40.50.790:FF:000012">
    <property type="entry name" value="Ribosomal protein L1p/L10e family"/>
    <property type="match status" value="1"/>
</dbReference>
<dbReference type="AlphaFoldDB" id="A0AAW1XAN5"/>
<dbReference type="Proteomes" id="UP001457282">
    <property type="component" value="Unassembled WGS sequence"/>
</dbReference>
<dbReference type="PANTHER" id="PTHR23105">
    <property type="entry name" value="RIBOSOMAL PROTEIN L7AE FAMILY MEMBER"/>
    <property type="match status" value="1"/>
</dbReference>
<dbReference type="SUPFAM" id="SSF56808">
    <property type="entry name" value="Ribosomal protein L1"/>
    <property type="match status" value="1"/>
</dbReference>
<accession>A0AAW1XAN5</accession>
<reference evidence="1 2" key="1">
    <citation type="journal article" date="2023" name="G3 (Bethesda)">
        <title>A chromosome-length genome assembly and annotation of blackberry (Rubus argutus, cv. 'Hillquist').</title>
        <authorList>
            <person name="Bruna T."/>
            <person name="Aryal R."/>
            <person name="Dudchenko O."/>
            <person name="Sargent D.J."/>
            <person name="Mead D."/>
            <person name="Buti M."/>
            <person name="Cavallini A."/>
            <person name="Hytonen T."/>
            <person name="Andres J."/>
            <person name="Pham M."/>
            <person name="Weisz D."/>
            <person name="Mascagni F."/>
            <person name="Usai G."/>
            <person name="Natali L."/>
            <person name="Bassil N."/>
            <person name="Fernandez G.E."/>
            <person name="Lomsadze A."/>
            <person name="Armour M."/>
            <person name="Olukolu B."/>
            <person name="Poorten T."/>
            <person name="Britton C."/>
            <person name="Davik J."/>
            <person name="Ashrafi H."/>
            <person name="Aiden E.L."/>
            <person name="Borodovsky M."/>
            <person name="Worthington M."/>
        </authorList>
    </citation>
    <scope>NUCLEOTIDE SEQUENCE [LARGE SCALE GENOMIC DNA]</scope>
    <source>
        <strain evidence="1">PI 553951</strain>
    </source>
</reference>
<gene>
    <name evidence="1" type="ORF">M0R45_020825</name>
</gene>
<sequence length="262" mass="30048">MHNEFTDFCLIYDDRAKSKLTKDQIDNKIKADNIPITKTLKLSKLKSDYKAFEAKRKLMDSYDAFLADKQIVPLLPRLLGKQFFKKKRIPVPVDLHQMNWEEQVDRIIESSLLFLSSGTCSVVRVAKTSMSAEEIVENVVAAINGIMEIVPRKWSGVRSFHLKLLESLALPVYQAVPDETLLKIEGGKRSEKEVVEYENKGLKNAKMSKKKGRISEVRYMDRNIGEVLDEDELNDGVFVKKEKRKSEEVKLKKAKRSKNAAE</sequence>
<evidence type="ECO:0008006" key="3">
    <source>
        <dbReference type="Google" id="ProtNLM"/>
    </source>
</evidence>
<dbReference type="Gene3D" id="3.40.50.790">
    <property type="match status" value="1"/>
</dbReference>
<keyword evidence="2" id="KW-1185">Reference proteome</keyword>
<protein>
    <recommendedName>
        <fullName evidence="3">Ribosomal protein L1</fullName>
    </recommendedName>
</protein>
<proteinExistence type="predicted"/>
<evidence type="ECO:0000313" key="2">
    <source>
        <dbReference type="Proteomes" id="UP001457282"/>
    </source>
</evidence>
<dbReference type="CDD" id="cd00403">
    <property type="entry name" value="Ribosomal_L1"/>
    <property type="match status" value="1"/>
</dbReference>
<evidence type="ECO:0000313" key="1">
    <source>
        <dbReference type="EMBL" id="KAK9933637.1"/>
    </source>
</evidence>
<dbReference type="InterPro" id="IPR028364">
    <property type="entry name" value="Ribosomal_uL1/biogenesis"/>
</dbReference>
<dbReference type="EMBL" id="JBEDUW010000004">
    <property type="protein sequence ID" value="KAK9933637.1"/>
    <property type="molecule type" value="Genomic_DNA"/>
</dbReference>
<dbReference type="InterPro" id="IPR016095">
    <property type="entry name" value="Ribosomal_uL1_3-a/b-sand"/>
</dbReference>
<dbReference type="Pfam" id="PF00687">
    <property type="entry name" value="Ribosomal_L1"/>
    <property type="match status" value="1"/>
</dbReference>
<comment type="caution">
    <text evidence="1">The sequence shown here is derived from an EMBL/GenBank/DDBJ whole genome shotgun (WGS) entry which is preliminary data.</text>
</comment>
<dbReference type="GO" id="GO:0003723">
    <property type="term" value="F:RNA binding"/>
    <property type="evidence" value="ECO:0007669"/>
    <property type="project" value="InterPro"/>
</dbReference>
<dbReference type="InterPro" id="IPR023674">
    <property type="entry name" value="Ribosomal_uL1-like"/>
</dbReference>
<dbReference type="InterPro" id="IPR050257">
    <property type="entry name" value="eL8/uL1-like"/>
</dbReference>
<organism evidence="1 2">
    <name type="scientific">Rubus argutus</name>
    <name type="common">Southern blackberry</name>
    <dbReference type="NCBI Taxonomy" id="59490"/>
    <lineage>
        <taxon>Eukaryota</taxon>
        <taxon>Viridiplantae</taxon>
        <taxon>Streptophyta</taxon>
        <taxon>Embryophyta</taxon>
        <taxon>Tracheophyta</taxon>
        <taxon>Spermatophyta</taxon>
        <taxon>Magnoliopsida</taxon>
        <taxon>eudicotyledons</taxon>
        <taxon>Gunneridae</taxon>
        <taxon>Pentapetalae</taxon>
        <taxon>rosids</taxon>
        <taxon>fabids</taxon>
        <taxon>Rosales</taxon>
        <taxon>Rosaceae</taxon>
        <taxon>Rosoideae</taxon>
        <taxon>Rosoideae incertae sedis</taxon>
        <taxon>Rubus</taxon>
    </lineage>
</organism>
<name>A0AAW1XAN5_RUBAR</name>